<dbReference type="InterPro" id="IPR005101">
    <property type="entry name" value="Cryptochr/Photolyase_FAD-bd"/>
</dbReference>
<dbReference type="Gene3D" id="3.40.50.620">
    <property type="entry name" value="HUPs"/>
    <property type="match status" value="1"/>
</dbReference>
<dbReference type="Gene3D" id="1.10.579.10">
    <property type="entry name" value="DNA Cyclobutane Dipyrimidine Photolyase, subunit A, domain 3"/>
    <property type="match status" value="1"/>
</dbReference>
<dbReference type="InterPro" id="IPR007357">
    <property type="entry name" value="PhrB-like"/>
</dbReference>
<dbReference type="Gene3D" id="1.25.40.80">
    <property type="match status" value="1"/>
</dbReference>
<dbReference type="SUPFAM" id="SSF48173">
    <property type="entry name" value="Cryptochrome/photolyase FAD-binding domain"/>
    <property type="match status" value="1"/>
</dbReference>
<dbReference type="Pfam" id="PF04244">
    <property type="entry name" value="DPRP"/>
    <property type="match status" value="1"/>
</dbReference>
<proteinExistence type="predicted"/>
<dbReference type="EMBL" id="RQGG01000012">
    <property type="protein sequence ID" value="TGL55319.1"/>
    <property type="molecule type" value="Genomic_DNA"/>
</dbReference>
<dbReference type="InterPro" id="IPR014729">
    <property type="entry name" value="Rossmann-like_a/b/a_fold"/>
</dbReference>
<evidence type="ECO:0000313" key="2">
    <source>
        <dbReference type="EMBL" id="TGL55319.1"/>
    </source>
</evidence>
<evidence type="ECO:0000313" key="3">
    <source>
        <dbReference type="Proteomes" id="UP000297609"/>
    </source>
</evidence>
<keyword evidence="3" id="KW-1185">Reference proteome</keyword>
<evidence type="ECO:0000259" key="1">
    <source>
        <dbReference type="Pfam" id="PF03441"/>
    </source>
</evidence>
<dbReference type="RefSeq" id="WP_135617982.1">
    <property type="nucleotide sequence ID" value="NZ_RQGG01000012.1"/>
</dbReference>
<dbReference type="OrthoDB" id="5288100at2"/>
<keyword evidence="2" id="KW-0456">Lyase</keyword>
<dbReference type="PANTHER" id="PTHR38657:SF1">
    <property type="entry name" value="SLR1343 PROTEIN"/>
    <property type="match status" value="1"/>
</dbReference>
<dbReference type="Gene3D" id="1.10.10.1710">
    <property type="entry name" value="Deoxyribodipyrimidine photolyase-related"/>
    <property type="match status" value="1"/>
</dbReference>
<dbReference type="InterPro" id="IPR036134">
    <property type="entry name" value="Crypto/Photolyase_FAD-like_sf"/>
</dbReference>
<comment type="caution">
    <text evidence="2">The sequence shown here is derived from an EMBL/GenBank/DDBJ whole genome shotgun (WGS) entry which is preliminary data.</text>
</comment>
<name>A0A4R9JU94_9LEPT</name>
<dbReference type="PANTHER" id="PTHR38657">
    <property type="entry name" value="SLR1343 PROTEIN"/>
    <property type="match status" value="1"/>
</dbReference>
<reference evidence="2" key="1">
    <citation type="journal article" date="2019" name="PLoS Negl. Trop. Dis.">
        <title>Revisiting the worldwide diversity of Leptospira species in the environment.</title>
        <authorList>
            <person name="Vincent A.T."/>
            <person name="Schiettekatte O."/>
            <person name="Bourhy P."/>
            <person name="Veyrier F.J."/>
            <person name="Picardeau M."/>
        </authorList>
    </citation>
    <scope>NUCLEOTIDE SEQUENCE [LARGE SCALE GENOMIC DNA]</scope>
    <source>
        <strain evidence="2">201702454</strain>
    </source>
</reference>
<dbReference type="Pfam" id="PF03441">
    <property type="entry name" value="FAD_binding_7"/>
    <property type="match status" value="1"/>
</dbReference>
<dbReference type="GO" id="GO:0016829">
    <property type="term" value="F:lyase activity"/>
    <property type="evidence" value="ECO:0007669"/>
    <property type="project" value="UniProtKB-KW"/>
</dbReference>
<gene>
    <name evidence="2" type="ORF">EHQ59_04595</name>
</gene>
<dbReference type="AlphaFoldDB" id="A0A4R9JU94"/>
<feature type="domain" description="Cryptochrome/DNA photolyase FAD-binding" evidence="1">
    <location>
        <begin position="307"/>
        <end position="417"/>
    </location>
</feature>
<sequence length="499" mass="59342">MKKALLILGNQLFDLTHLIPKEKRNEYIVFMREDKELCTYFAFHKQKILFFFLAMRAYAKELKSLGFKVHYETLTDSRDPYETQFLKFLKTNLITEVHFFEIEDLFFETRIKDCLASNAYPYLEHRSPMFLTRRIEFQTYLKSVRKPFMKTFYESQRKKRNILLDPSGFPVGGKWSFDTENRKKLPKDYIAPTLPLIPFTEEEREVFTLVETQFSNHPGNTKEFWLPTTRIGAKQWLDNFLKERLETFGPYEDAFSVEYPFVQHSILTPFLNTGLLTPEEVIHSTLEYAKKKNTPLESLEGFIRQVIGWREFIRGIYQNFEKEQSESNYFSHHRKLTKHWYDGTTGIPPLDHVIQKCQKYGYAHHIERLMVVGSLMLLLEIAPKEAYRWFMEMFIDSSDWVMGPNVYGMGIYSDGGIFATKPYFCGSNYYQKMGKFPKGEWEEAVDGLYWSFIEKHKEVFSKNPRTSVLVGNLYRMEKGRKEKLFRTAKLWKKRLTELP</sequence>
<dbReference type="InterPro" id="IPR052551">
    <property type="entry name" value="UV-DNA_repair_photolyase"/>
</dbReference>
<protein>
    <submittedName>
        <fullName evidence="2">Cryptochrome/photolyase family protein</fullName>
    </submittedName>
</protein>
<dbReference type="Proteomes" id="UP000297609">
    <property type="component" value="Unassembled WGS sequence"/>
</dbReference>
<accession>A0A4R9JU94</accession>
<organism evidence="2 3">
    <name type="scientific">Leptospira kemamanensis</name>
    <dbReference type="NCBI Taxonomy" id="2484942"/>
    <lineage>
        <taxon>Bacteria</taxon>
        <taxon>Pseudomonadati</taxon>
        <taxon>Spirochaetota</taxon>
        <taxon>Spirochaetia</taxon>
        <taxon>Leptospirales</taxon>
        <taxon>Leptospiraceae</taxon>
        <taxon>Leptospira</taxon>
    </lineage>
</organism>